<dbReference type="PANTHER" id="PTHR12147:SF26">
    <property type="entry name" value="PEPTIDASE M28 DOMAIN-CONTAINING PROTEIN"/>
    <property type="match status" value="1"/>
</dbReference>
<accession>A0A381QB28</accession>
<dbReference type="InterPro" id="IPR045175">
    <property type="entry name" value="M28_fam"/>
</dbReference>
<dbReference type="SUPFAM" id="SSF53187">
    <property type="entry name" value="Zn-dependent exopeptidases"/>
    <property type="match status" value="1"/>
</dbReference>
<feature type="region of interest" description="Disordered" evidence="1">
    <location>
        <begin position="242"/>
        <end position="266"/>
    </location>
</feature>
<evidence type="ECO:0000256" key="1">
    <source>
        <dbReference type="SAM" id="MobiDB-lite"/>
    </source>
</evidence>
<feature type="compositionally biased region" description="Polar residues" evidence="1">
    <location>
        <begin position="103"/>
        <end position="113"/>
    </location>
</feature>
<feature type="compositionally biased region" description="Gly residues" evidence="1">
    <location>
        <begin position="116"/>
        <end position="132"/>
    </location>
</feature>
<dbReference type="GO" id="GO:0006508">
    <property type="term" value="P:proteolysis"/>
    <property type="evidence" value="ECO:0007669"/>
    <property type="project" value="InterPro"/>
</dbReference>
<sequence>MCRRAVTVAVGMVLTFVLGGAVSGWQSVSPDEVVRTLVGRLDLERYKATIKGLTQFGDRRQGTKRNRDAVDWIEAWLQQVGCPTERVIYNFEARPRRDREGRASSSSSLNPSDGTSTGGRIGRNGSGPGGSSIFGYRRRTGVVRDPMAQPDEALRTLNSEEPSSGSRSEVFCTKIGTTNPDEMYIIGAHMDGHGFGQAANDDGSGTAIVMELARIFSDPSVRTNQSIRFALWNNEETGLNGSSAYVSQRRERQGLESSPGSGRYPEPRWLGMIQHDMMLFDHGAPGPDGRVSRDQRAEADVNIEFQERSDLAAESRELAFFFKAANDAFATDYPAMVGPHMTNTDSTPFMNITPSISLRENERGMHIGAGWDPHWHQPTDVYATFTDDDFRLGLNAAQTTLAAIAQLVNATVSER</sequence>
<name>A0A381QB28_9ZZZZ</name>
<evidence type="ECO:0000313" key="3">
    <source>
        <dbReference type="EMBL" id="SUZ76531.1"/>
    </source>
</evidence>
<evidence type="ECO:0000259" key="2">
    <source>
        <dbReference type="Pfam" id="PF04389"/>
    </source>
</evidence>
<feature type="region of interest" description="Disordered" evidence="1">
    <location>
        <begin position="96"/>
        <end position="136"/>
    </location>
</feature>
<protein>
    <recommendedName>
        <fullName evidence="2">Peptidase M28 domain-containing protein</fullName>
    </recommendedName>
</protein>
<dbReference type="EMBL" id="UINC01001282">
    <property type="protein sequence ID" value="SUZ76531.1"/>
    <property type="molecule type" value="Genomic_DNA"/>
</dbReference>
<reference evidence="3" key="1">
    <citation type="submission" date="2018-05" db="EMBL/GenBank/DDBJ databases">
        <authorList>
            <person name="Lanie J.A."/>
            <person name="Ng W.-L."/>
            <person name="Kazmierczak K.M."/>
            <person name="Andrzejewski T.M."/>
            <person name="Davidsen T.M."/>
            <person name="Wayne K.J."/>
            <person name="Tettelin H."/>
            <person name="Glass J.I."/>
            <person name="Rusch D."/>
            <person name="Podicherti R."/>
            <person name="Tsui H.-C.T."/>
            <person name="Winkler M.E."/>
        </authorList>
    </citation>
    <scope>NUCLEOTIDE SEQUENCE</scope>
</reference>
<dbReference type="PANTHER" id="PTHR12147">
    <property type="entry name" value="METALLOPEPTIDASE M28 FAMILY MEMBER"/>
    <property type="match status" value="1"/>
</dbReference>
<feature type="domain" description="Peptidase M28" evidence="2">
    <location>
        <begin position="175"/>
        <end position="386"/>
    </location>
</feature>
<organism evidence="3">
    <name type="scientific">marine metagenome</name>
    <dbReference type="NCBI Taxonomy" id="408172"/>
    <lineage>
        <taxon>unclassified sequences</taxon>
        <taxon>metagenomes</taxon>
        <taxon>ecological metagenomes</taxon>
    </lineage>
</organism>
<proteinExistence type="predicted"/>
<dbReference type="InterPro" id="IPR007484">
    <property type="entry name" value="Peptidase_M28"/>
</dbReference>
<dbReference type="AlphaFoldDB" id="A0A381QB28"/>
<dbReference type="Gene3D" id="3.40.630.10">
    <property type="entry name" value="Zn peptidases"/>
    <property type="match status" value="1"/>
</dbReference>
<dbReference type="Pfam" id="PF04389">
    <property type="entry name" value="Peptidase_M28"/>
    <property type="match status" value="1"/>
</dbReference>
<gene>
    <name evidence="3" type="ORF">METZ01_LOCUS29385</name>
</gene>
<dbReference type="GO" id="GO:0008235">
    <property type="term" value="F:metalloexopeptidase activity"/>
    <property type="evidence" value="ECO:0007669"/>
    <property type="project" value="InterPro"/>
</dbReference>